<reference evidence="1 2" key="1">
    <citation type="journal article" date="2016" name="Environ. Microbiol.">
        <title>New Methyloceanibacter diversity from North Sea sediments includes methanotroph containing solely the soluble methane monooxygenase.</title>
        <authorList>
            <person name="Vekeman B."/>
            <person name="Kerckhof F.M."/>
            <person name="Cremers G."/>
            <person name="de Vos P."/>
            <person name="Vandamme P."/>
            <person name="Boon N."/>
            <person name="Op den Camp H.J."/>
            <person name="Heylen K."/>
        </authorList>
    </citation>
    <scope>NUCLEOTIDE SEQUENCE [LARGE SCALE GENOMIC DNA]</scope>
    <source>
        <strain evidence="1 2">R-67175</strain>
    </source>
</reference>
<keyword evidence="2" id="KW-1185">Reference proteome</keyword>
<dbReference type="AntiFam" id="ANF00160">
    <property type="entry name" value="Shadow ORF (opposite NIK1)"/>
</dbReference>
<accession>A0A1E3VRJ7</accession>
<dbReference type="EMBL" id="LPWF01000030">
    <property type="protein sequence ID" value="ODR96154.1"/>
    <property type="molecule type" value="Genomic_DNA"/>
</dbReference>
<protein>
    <submittedName>
        <fullName evidence="1">Uncharacterized protein</fullName>
    </submittedName>
</protein>
<dbReference type="AlphaFoldDB" id="A0A1E3VRJ7"/>
<evidence type="ECO:0000313" key="1">
    <source>
        <dbReference type="EMBL" id="ODR96154.1"/>
    </source>
</evidence>
<name>A0A1E3VRJ7_9HYPH</name>
<proteinExistence type="predicted"/>
<evidence type="ECO:0000313" key="2">
    <source>
        <dbReference type="Proteomes" id="UP000094472"/>
    </source>
</evidence>
<organism evidence="1 2">
    <name type="scientific">Methyloceanibacter superfactus</name>
    <dbReference type="NCBI Taxonomy" id="1774969"/>
    <lineage>
        <taxon>Bacteria</taxon>
        <taxon>Pseudomonadati</taxon>
        <taxon>Pseudomonadota</taxon>
        <taxon>Alphaproteobacteria</taxon>
        <taxon>Hyphomicrobiales</taxon>
        <taxon>Hyphomicrobiaceae</taxon>
        <taxon>Methyloceanibacter</taxon>
    </lineage>
</organism>
<gene>
    <name evidence="1" type="ORF">AUC69_15420</name>
</gene>
<comment type="caution">
    <text evidence="1">The sequence shown here is derived from an EMBL/GenBank/DDBJ whole genome shotgun (WGS) entry which is preliminary data.</text>
</comment>
<sequence>MGEQPFDVGGDGDQSRQWAAVRLAPDRGGDLQAIHLGKVEVQQGHVVGIAAQGFQGLLPVHGDVDLVAALVQQQLQQVLGDGAVFRQQHAAPRSPDGIEDRFLLSRLVRRRCPLNLGFQRARLQAARHGSGHRRFALKLLPCPEK</sequence>
<dbReference type="Proteomes" id="UP000094472">
    <property type="component" value="Unassembled WGS sequence"/>
</dbReference>
<dbReference type="STRING" id="1774969.AUC69_15420"/>